<organism evidence="7 8">
    <name type="scientific">Beauveria bassiana D1-5</name>
    <dbReference type="NCBI Taxonomy" id="1245745"/>
    <lineage>
        <taxon>Eukaryota</taxon>
        <taxon>Fungi</taxon>
        <taxon>Dikarya</taxon>
        <taxon>Ascomycota</taxon>
        <taxon>Pezizomycotina</taxon>
        <taxon>Sordariomycetes</taxon>
        <taxon>Hypocreomycetidae</taxon>
        <taxon>Hypocreales</taxon>
        <taxon>Cordycipitaceae</taxon>
        <taxon>Beauveria</taxon>
    </lineage>
</organism>
<dbReference type="Proteomes" id="UP000030106">
    <property type="component" value="Unassembled WGS sequence"/>
</dbReference>
<dbReference type="AlphaFoldDB" id="A0A0A2V7X6"/>
<evidence type="ECO:0000256" key="2">
    <source>
        <dbReference type="ARBA" id="ARBA00022692"/>
    </source>
</evidence>
<dbReference type="STRING" id="1245745.A0A0A2V7X6"/>
<evidence type="ECO:0000313" key="7">
    <source>
        <dbReference type="EMBL" id="KGQ03986.1"/>
    </source>
</evidence>
<comment type="subcellular location">
    <subcellularLocation>
        <location evidence="1">Membrane</location>
        <topology evidence="1">Multi-pass membrane protein</topology>
    </subcellularLocation>
</comment>
<dbReference type="SUPFAM" id="SSF144083">
    <property type="entry name" value="Magnesium transport protein CorA, transmembrane region"/>
    <property type="match status" value="1"/>
</dbReference>
<keyword evidence="3 6" id="KW-1133">Transmembrane helix</keyword>
<feature type="region of interest" description="Disordered" evidence="5">
    <location>
        <begin position="67"/>
        <end position="87"/>
    </location>
</feature>
<sequence>MEKRMSRIMPEQCTSSQCSRPVLATSRETGKVPGQAPGNPGRPILSTTPPGELRDPLSLRAVLQLSDGPVDGSQQGSAYERHGARAGGGRFRSINDRLCFFSVPPLPSSEWNLTKLSLFTISYDPQISTRTIREDTPNVLAEKHHRIQAGAKVPVGTTVIRNISVLDEMTLQLSNTSSYATSLPRSIEAGQVLRLSSSFRESLLPIVVYKPMMGLNAHLLAKHCAVPSLHFGYGRFLRQSLASGHPFIALTKVVTLVASSEKHFLNMMELKLERAVLNSGGKPYKGGLENLRYFNTVLNRQVRRIKSTLAALSNAGHRNKWLKADPEDRPGAKGAILESEKAIAQAGQMARLTFLAFIFVPVAFVSSFFSMNVPELQSVPLWAWFVASTVILTQASNVLPRVSAFHHPSIVDQPVVVAQSSAPQSAYNALW</sequence>
<dbReference type="EMBL" id="ANFO01001132">
    <property type="protein sequence ID" value="KGQ03986.1"/>
    <property type="molecule type" value="Genomic_DNA"/>
</dbReference>
<name>A0A0A2V7X6_BEABA</name>
<keyword evidence="2 6" id="KW-0812">Transmembrane</keyword>
<dbReference type="HOGENOM" id="CLU_636131_0_0_1"/>
<evidence type="ECO:0000313" key="8">
    <source>
        <dbReference type="Proteomes" id="UP000030106"/>
    </source>
</evidence>
<protein>
    <submittedName>
        <fullName evidence="7">Uncharacterized protein</fullName>
    </submittedName>
</protein>
<accession>A0A0A2V7X6</accession>
<proteinExistence type="predicted"/>
<dbReference type="InterPro" id="IPR045863">
    <property type="entry name" value="CorA_TM1_TM2"/>
</dbReference>
<evidence type="ECO:0000256" key="1">
    <source>
        <dbReference type="ARBA" id="ARBA00004141"/>
    </source>
</evidence>
<evidence type="ECO:0000256" key="4">
    <source>
        <dbReference type="ARBA" id="ARBA00023136"/>
    </source>
</evidence>
<gene>
    <name evidence="7" type="ORF">BBAD15_g10761</name>
</gene>
<evidence type="ECO:0000256" key="3">
    <source>
        <dbReference type="ARBA" id="ARBA00022989"/>
    </source>
</evidence>
<feature type="region of interest" description="Disordered" evidence="5">
    <location>
        <begin position="1"/>
        <end position="53"/>
    </location>
</feature>
<feature type="transmembrane region" description="Helical" evidence="6">
    <location>
        <begin position="381"/>
        <end position="399"/>
    </location>
</feature>
<reference evidence="7 8" key="1">
    <citation type="submission" date="2012-10" db="EMBL/GenBank/DDBJ databases">
        <title>Genome sequencing and analysis of entomopathogenic fungi Beauveria bassiana D1-5.</title>
        <authorList>
            <person name="Li Q."/>
            <person name="Wang L."/>
            <person name="Zhang Z."/>
            <person name="Wang Q."/>
            <person name="Ren J."/>
            <person name="Wang M."/>
            <person name="Xu W."/>
            <person name="Wang J."/>
            <person name="Lu Y."/>
            <person name="Du Q."/>
            <person name="Sun Z."/>
        </authorList>
    </citation>
    <scope>NUCLEOTIDE SEQUENCE [LARGE SCALE GENOMIC DNA]</scope>
    <source>
        <strain evidence="7 8">D1-5</strain>
    </source>
</reference>
<keyword evidence="4 6" id="KW-0472">Membrane</keyword>
<evidence type="ECO:0000256" key="5">
    <source>
        <dbReference type="SAM" id="MobiDB-lite"/>
    </source>
</evidence>
<dbReference type="Gene3D" id="1.20.58.340">
    <property type="entry name" value="Magnesium transport protein CorA, transmembrane region"/>
    <property type="match status" value="1"/>
</dbReference>
<comment type="caution">
    <text evidence="7">The sequence shown here is derived from an EMBL/GenBank/DDBJ whole genome shotgun (WGS) entry which is preliminary data.</text>
</comment>
<dbReference type="GO" id="GO:0016020">
    <property type="term" value="C:membrane"/>
    <property type="evidence" value="ECO:0007669"/>
    <property type="project" value="UniProtKB-SubCell"/>
</dbReference>
<evidence type="ECO:0000256" key="6">
    <source>
        <dbReference type="SAM" id="Phobius"/>
    </source>
</evidence>
<feature type="transmembrane region" description="Helical" evidence="6">
    <location>
        <begin position="349"/>
        <end position="369"/>
    </location>
</feature>